<dbReference type="InterPro" id="IPR015943">
    <property type="entry name" value="WD40/YVTN_repeat-like_dom_sf"/>
</dbReference>
<dbReference type="Proteomes" id="UP001064632">
    <property type="component" value="Chromosome"/>
</dbReference>
<gene>
    <name evidence="1" type="ORF">N4264_05895</name>
</gene>
<organism evidence="1 2">
    <name type="scientific">Tahibacter amnicola</name>
    <dbReference type="NCBI Taxonomy" id="2976241"/>
    <lineage>
        <taxon>Bacteria</taxon>
        <taxon>Pseudomonadati</taxon>
        <taxon>Pseudomonadota</taxon>
        <taxon>Gammaproteobacteria</taxon>
        <taxon>Lysobacterales</taxon>
        <taxon>Rhodanobacteraceae</taxon>
        <taxon>Tahibacter</taxon>
    </lineage>
</organism>
<dbReference type="EMBL" id="CP104694">
    <property type="protein sequence ID" value="UXI69179.1"/>
    <property type="molecule type" value="Genomic_DNA"/>
</dbReference>
<reference evidence="1" key="1">
    <citation type="submission" date="2022-09" db="EMBL/GenBank/DDBJ databases">
        <title>Tahibacter sp. nov., isolated from a fresh water.</title>
        <authorList>
            <person name="Baek J.H."/>
            <person name="Lee J.K."/>
            <person name="Kim J.M."/>
            <person name="Jeon C.O."/>
        </authorList>
    </citation>
    <scope>NUCLEOTIDE SEQUENCE</scope>
    <source>
        <strain evidence="1">W38</strain>
    </source>
</reference>
<dbReference type="SUPFAM" id="SSF69322">
    <property type="entry name" value="Tricorn protease domain 2"/>
    <property type="match status" value="1"/>
</dbReference>
<keyword evidence="2" id="KW-1185">Reference proteome</keyword>
<evidence type="ECO:0000313" key="1">
    <source>
        <dbReference type="EMBL" id="UXI69179.1"/>
    </source>
</evidence>
<protein>
    <submittedName>
        <fullName evidence="1">WD40 repeat domain-containing protein</fullName>
    </submittedName>
</protein>
<proteinExistence type="predicted"/>
<evidence type="ECO:0000313" key="2">
    <source>
        <dbReference type="Proteomes" id="UP001064632"/>
    </source>
</evidence>
<name>A0ABY6BH36_9GAMM</name>
<dbReference type="Gene3D" id="2.130.10.10">
    <property type="entry name" value="YVTN repeat-like/Quinoprotein amine dehydrogenase"/>
    <property type="match status" value="1"/>
</dbReference>
<sequence>MFSKGNQAMATGMWQQIAQLTMGFEVNSIAMHPDGSRLAAGGFTHPGIAFCDVGAGKVSREQSLTVPRVGYGAIAWSPVTPGGLDYVAALETSGTALRVFNGKSFDLAHQLEFGDLGAAEVVAFNADGSRLVAACSQLIGAYRPETAIYDTATWRPVSFDSGLNAAHGGWFQGSALVLGYERRRDGATHLLSVDANDPAVRRDLLVAGDGRTQHKLAVHATAGLAAVATHHGSETTICLVDLAQQRITQTFAIPRYICRSVCFVPSLGCLLLLLTNAEQRTAKLLDYTTGSFFDIEGADGVSGIGATADGRRFAVASERSLRVFAV</sequence>
<accession>A0ABY6BH36</accession>
<dbReference type="RefSeq" id="WP_261696137.1">
    <property type="nucleotide sequence ID" value="NZ_CP104694.1"/>
</dbReference>